<proteinExistence type="inferred from homology"/>
<feature type="chain" id="PRO_5007573156" description="Carbonic anhydrase" evidence="3">
    <location>
        <begin position="19"/>
        <end position="251"/>
    </location>
</feature>
<accession>A0A150WL63</accession>
<keyword evidence="2" id="KW-0479">Metal-binding</keyword>
<dbReference type="AlphaFoldDB" id="A0A150WL63"/>
<protein>
    <recommendedName>
        <fullName evidence="6">Carbonic anhydrase</fullName>
    </recommendedName>
</protein>
<evidence type="ECO:0000256" key="3">
    <source>
        <dbReference type="SAM" id="SignalP"/>
    </source>
</evidence>
<evidence type="ECO:0008006" key="6">
    <source>
        <dbReference type="Google" id="ProtNLM"/>
    </source>
</evidence>
<dbReference type="Pfam" id="PF00484">
    <property type="entry name" value="Pro_CA"/>
    <property type="match status" value="1"/>
</dbReference>
<keyword evidence="3" id="KW-0732">Signal</keyword>
<dbReference type="InterPro" id="IPR001765">
    <property type="entry name" value="Carbonic_anhydrase"/>
</dbReference>
<dbReference type="Gene3D" id="3.40.1050.10">
    <property type="entry name" value="Carbonic anhydrase"/>
    <property type="match status" value="1"/>
</dbReference>
<dbReference type="PANTHER" id="PTHR11002">
    <property type="entry name" value="CARBONIC ANHYDRASE"/>
    <property type="match status" value="1"/>
</dbReference>
<dbReference type="RefSeq" id="WP_061835179.1">
    <property type="nucleotide sequence ID" value="NZ_LUKE01000002.1"/>
</dbReference>
<comment type="caution">
    <text evidence="4">The sequence shown here is derived from an EMBL/GenBank/DDBJ whole genome shotgun (WGS) entry which is preliminary data.</text>
</comment>
<evidence type="ECO:0000313" key="5">
    <source>
        <dbReference type="Proteomes" id="UP000075320"/>
    </source>
</evidence>
<evidence type="ECO:0000256" key="1">
    <source>
        <dbReference type="ARBA" id="ARBA00006217"/>
    </source>
</evidence>
<dbReference type="PANTHER" id="PTHR11002:SF79">
    <property type="entry name" value="CARBONIC ANHYDRASE 2"/>
    <property type="match status" value="1"/>
</dbReference>
<dbReference type="GO" id="GO:0008270">
    <property type="term" value="F:zinc ion binding"/>
    <property type="evidence" value="ECO:0007669"/>
    <property type="project" value="InterPro"/>
</dbReference>
<evidence type="ECO:0000313" key="4">
    <source>
        <dbReference type="EMBL" id="KYG64668.1"/>
    </source>
</evidence>
<dbReference type="OrthoDB" id="9797527at2"/>
<sequence>MLKIIVMALVAVSLSACSSFTRRAPQQSDEMKVVLKDKDGNIKEASGLPATSNGKEVTKIAPDEQVAESKAASEVKEAVSAAADHIAATHGKETQTRKVGKVPAYKALGWLKNGNTRFMKGRFRADGVSAKDRARLAGAETPHAIVVGSSDSRVPPEIIFDQKLGEIFVVRGAVAASDLGLLSSVEYGVLDLGPNLIVVLGNNSKDSWEHVDRLAQELQDRSDIVRDAIASGDVKIVTAMYNLETGRVDWR</sequence>
<reference evidence="4 5" key="1">
    <citation type="submission" date="2016-03" db="EMBL/GenBank/DDBJ databases">
        <authorList>
            <person name="Ploux O."/>
        </authorList>
    </citation>
    <scope>NUCLEOTIDE SEQUENCE [LARGE SCALE GENOMIC DNA]</scope>
    <source>
        <strain evidence="4 5">R0</strain>
    </source>
</reference>
<comment type="similarity">
    <text evidence="1">Belongs to the beta-class carbonic anhydrase family.</text>
</comment>
<dbReference type="SMART" id="SM00947">
    <property type="entry name" value="Pro_CA"/>
    <property type="match status" value="1"/>
</dbReference>
<name>A0A150WL63_BDEBC</name>
<dbReference type="Proteomes" id="UP000075320">
    <property type="component" value="Unassembled WGS sequence"/>
</dbReference>
<dbReference type="SUPFAM" id="SSF53056">
    <property type="entry name" value="beta-carbonic anhydrase, cab"/>
    <property type="match status" value="1"/>
</dbReference>
<evidence type="ECO:0000256" key="2">
    <source>
        <dbReference type="PIRSR" id="PIRSR601765-1"/>
    </source>
</evidence>
<keyword evidence="2" id="KW-0862">Zinc</keyword>
<dbReference type="PROSITE" id="PS51257">
    <property type="entry name" value="PROKAR_LIPOPROTEIN"/>
    <property type="match status" value="1"/>
</dbReference>
<gene>
    <name evidence="4" type="ORF">AZI86_10675</name>
</gene>
<organism evidence="4 5">
    <name type="scientific">Bdellovibrio bacteriovorus</name>
    <dbReference type="NCBI Taxonomy" id="959"/>
    <lineage>
        <taxon>Bacteria</taxon>
        <taxon>Pseudomonadati</taxon>
        <taxon>Bdellovibrionota</taxon>
        <taxon>Bdellovibrionia</taxon>
        <taxon>Bdellovibrionales</taxon>
        <taxon>Pseudobdellovibrionaceae</taxon>
        <taxon>Bdellovibrio</taxon>
    </lineage>
</organism>
<dbReference type="GO" id="GO:0004089">
    <property type="term" value="F:carbonate dehydratase activity"/>
    <property type="evidence" value="ECO:0007669"/>
    <property type="project" value="InterPro"/>
</dbReference>
<comment type="cofactor">
    <cofactor evidence="2">
        <name>Zn(2+)</name>
        <dbReference type="ChEBI" id="CHEBI:29105"/>
    </cofactor>
    <text evidence="2">Binds 1 zinc ion per subunit.</text>
</comment>
<dbReference type="InterPro" id="IPR036874">
    <property type="entry name" value="Carbonic_anhydrase_sf"/>
</dbReference>
<dbReference type="EMBL" id="LUKE01000002">
    <property type="protein sequence ID" value="KYG64668.1"/>
    <property type="molecule type" value="Genomic_DNA"/>
</dbReference>
<feature type="binding site" evidence="2">
    <location>
        <position position="151"/>
    </location>
    <ligand>
        <name>Zn(2+)</name>
        <dbReference type="ChEBI" id="CHEBI:29105"/>
    </ligand>
</feature>
<keyword evidence="5" id="KW-1185">Reference proteome</keyword>
<feature type="signal peptide" evidence="3">
    <location>
        <begin position="1"/>
        <end position="18"/>
    </location>
</feature>